<comment type="miscellaneous">
    <text evidence="3">The reaction proceeds via a thioester-linked acyl-enzyme intermediate.</text>
</comment>
<dbReference type="PROSITE" id="PS51733">
    <property type="entry name" value="BPL_LPL_CATALYTIC"/>
    <property type="match status" value="1"/>
</dbReference>
<accession>A0A9E8LZE0</accession>
<evidence type="ECO:0000256" key="1">
    <source>
        <dbReference type="ARBA" id="ARBA00022679"/>
    </source>
</evidence>
<dbReference type="Proteomes" id="UP001164726">
    <property type="component" value="Chromosome"/>
</dbReference>
<dbReference type="HAMAP" id="MF_02119">
    <property type="entry name" value="LipL"/>
    <property type="match status" value="1"/>
</dbReference>
<dbReference type="InterPro" id="IPR045864">
    <property type="entry name" value="aa-tRNA-synth_II/BPL/LPL"/>
</dbReference>
<dbReference type="InterPro" id="IPR050664">
    <property type="entry name" value="Octanoyltrans_LipM/LipL"/>
</dbReference>
<reference evidence="5" key="1">
    <citation type="submission" date="2022-09" db="EMBL/GenBank/DDBJ databases">
        <title>Complete Genomes of Fervidibacillus albus and Fervidibacillus halotolerans isolated from tidal flat sediments.</title>
        <authorList>
            <person name="Kwon K.K."/>
            <person name="Yang S.-H."/>
            <person name="Park M.J."/>
            <person name="Oh H.-M."/>
        </authorList>
    </citation>
    <scope>NUCLEOTIDE SEQUENCE</scope>
    <source>
        <strain evidence="5">MEBiC13594</strain>
    </source>
</reference>
<name>A0A9E8LZE0_9BACI</name>
<keyword evidence="6" id="KW-1185">Reference proteome</keyword>
<organism evidence="5 6">
    <name type="scientific">Fervidibacillus halotolerans</name>
    <dbReference type="NCBI Taxonomy" id="2980027"/>
    <lineage>
        <taxon>Bacteria</taxon>
        <taxon>Bacillati</taxon>
        <taxon>Bacillota</taxon>
        <taxon>Bacilli</taxon>
        <taxon>Bacillales</taxon>
        <taxon>Bacillaceae</taxon>
        <taxon>Fervidibacillus</taxon>
    </lineage>
</organism>
<keyword evidence="5" id="KW-0436">Ligase</keyword>
<keyword evidence="2 3" id="KW-0012">Acyltransferase</keyword>
<dbReference type="EC" id="2.3.1.204" evidence="3"/>
<keyword evidence="1 3" id="KW-0808">Transferase</keyword>
<feature type="site" description="Lowers pKa of active site Cys" evidence="3">
    <location>
        <position position="161"/>
    </location>
</feature>
<dbReference type="GO" id="GO:0033819">
    <property type="term" value="F:lipoyl(octanoyl) transferase activity"/>
    <property type="evidence" value="ECO:0007669"/>
    <property type="project" value="InterPro"/>
</dbReference>
<dbReference type="Pfam" id="PF21948">
    <property type="entry name" value="LplA-B_cat"/>
    <property type="match status" value="1"/>
</dbReference>
<sequence length="283" mass="32277">MEEATSLLIQDRWRVIDHSTIGLRSNPIDSFATDDTLCESVGKGLSPAVARTWVHLPYISLGIQDVRLPNLKEGLQFLKEQGYDYIVRTSGGLAVVLDEGIFNMTLIFPEKDRGIDINRGYEAMYQFVQKMFRDVTNQIEAREIDGSYCPGSYDLSIDGKKFAGISQRRLKHGVAVQIYMAISGSGGKRAELIREFYNRAINGQQTNGKYPQVRPEVMASLSELLQMELTIDQCMTRFFSTLQHFSKATVINSEMTAKERTLYEHYLNRIVDRNDKWLPKIDE</sequence>
<protein>
    <recommendedName>
        <fullName evidence="3">Octanoyl-[GcvH]:protein N-octanoyltransferase</fullName>
        <ecNumber evidence="3">2.3.1.204</ecNumber>
    </recommendedName>
    <alternativeName>
        <fullName evidence="3">Octanoyl-[GcvH]:E2 amidotransferase</fullName>
    </alternativeName>
</protein>
<proteinExistence type="inferred from homology"/>
<dbReference type="GO" id="GO:0016874">
    <property type="term" value="F:ligase activity"/>
    <property type="evidence" value="ECO:0007669"/>
    <property type="project" value="UniProtKB-KW"/>
</dbReference>
<dbReference type="RefSeq" id="WP_275420352.1">
    <property type="nucleotide sequence ID" value="NZ_CP106877.1"/>
</dbReference>
<dbReference type="InterPro" id="IPR024897">
    <property type="entry name" value="LipL"/>
</dbReference>
<comment type="pathway">
    <text evidence="3">Protein modification; protein lipoylation via endogenous pathway; protein N(6)-(lipoyl)lysine from octanoyl-[acyl-carrier-protein].</text>
</comment>
<comment type="similarity">
    <text evidence="3">Belongs to the octanoyltransferase LipL family.</text>
</comment>
<dbReference type="SUPFAM" id="SSF55681">
    <property type="entry name" value="Class II aaRS and biotin synthetases"/>
    <property type="match status" value="1"/>
</dbReference>
<evidence type="ECO:0000313" key="6">
    <source>
        <dbReference type="Proteomes" id="UP001164726"/>
    </source>
</evidence>
<dbReference type="EMBL" id="CP106877">
    <property type="protein sequence ID" value="WAA12217.1"/>
    <property type="molecule type" value="Genomic_DNA"/>
</dbReference>
<comment type="catalytic activity">
    <reaction evidence="3">
        <text>N(6)-octanoyl-L-lysyl-[glycine-cleavage complex H protein] + L-lysyl-[lipoyl-carrier protein] = N(6)-octanoyl-L-lysyl-[lipoyl-carrier protein] + L-lysyl-[glycine-cleavage complex H protein]</text>
        <dbReference type="Rhea" id="RHEA:20213"/>
        <dbReference type="Rhea" id="RHEA-COMP:10500"/>
        <dbReference type="Rhea" id="RHEA-COMP:10501"/>
        <dbReference type="Rhea" id="RHEA-COMP:10503"/>
        <dbReference type="Rhea" id="RHEA-COMP:10504"/>
        <dbReference type="ChEBI" id="CHEBI:29969"/>
        <dbReference type="ChEBI" id="CHEBI:78809"/>
        <dbReference type="EC" id="2.3.1.204"/>
    </reaction>
</comment>
<feature type="domain" description="BPL/LPL catalytic" evidence="4">
    <location>
        <begin position="44"/>
        <end position="229"/>
    </location>
</feature>
<dbReference type="InterPro" id="IPR004143">
    <property type="entry name" value="BPL_LPL_catalytic"/>
</dbReference>
<evidence type="ECO:0000259" key="4">
    <source>
        <dbReference type="PROSITE" id="PS51733"/>
    </source>
</evidence>
<gene>
    <name evidence="3" type="primary">lipL</name>
    <name evidence="5" type="ORF">OE105_11685</name>
</gene>
<dbReference type="AlphaFoldDB" id="A0A9E8LZE0"/>
<evidence type="ECO:0000313" key="5">
    <source>
        <dbReference type="EMBL" id="WAA12217.1"/>
    </source>
</evidence>
<dbReference type="PANTHER" id="PTHR43679">
    <property type="entry name" value="OCTANOYLTRANSFERASE LIPM-RELATED"/>
    <property type="match status" value="1"/>
</dbReference>
<dbReference type="GO" id="GO:0009107">
    <property type="term" value="P:lipoate biosynthetic process"/>
    <property type="evidence" value="ECO:0007669"/>
    <property type="project" value="UniProtKB-UniRule"/>
</dbReference>
<evidence type="ECO:0000256" key="2">
    <source>
        <dbReference type="ARBA" id="ARBA00023315"/>
    </source>
</evidence>
<comment type="function">
    <text evidence="3">Catalyzes the amidotransfer (transamidation) of the octanoyl moiety from octanoyl-GcvH to the lipoyl domain of the E2 subunit of lipoate-dependent enzymes.</text>
</comment>
<dbReference type="CDD" id="cd16443">
    <property type="entry name" value="LplA"/>
    <property type="match status" value="1"/>
</dbReference>
<evidence type="ECO:0000256" key="3">
    <source>
        <dbReference type="HAMAP-Rule" id="MF_02119"/>
    </source>
</evidence>
<dbReference type="GO" id="GO:0009249">
    <property type="term" value="P:protein lipoylation"/>
    <property type="evidence" value="ECO:0007669"/>
    <property type="project" value="UniProtKB-UniRule"/>
</dbReference>
<dbReference type="PANTHER" id="PTHR43679:SF2">
    <property type="entry name" value="OCTANOYL-[GCVH]:PROTEIN N-OCTANOYLTRANSFERASE"/>
    <property type="match status" value="1"/>
</dbReference>
<dbReference type="Gene3D" id="3.30.930.10">
    <property type="entry name" value="Bira Bifunctional Protein, Domain 2"/>
    <property type="match status" value="1"/>
</dbReference>
<feature type="active site" description="Acyl-thioester intermediate" evidence="3">
    <location>
        <position position="149"/>
    </location>
</feature>
<dbReference type="KEGG" id="fhl:OE105_11685"/>